<dbReference type="InterPro" id="IPR005113">
    <property type="entry name" value="uDENN_dom"/>
</dbReference>
<dbReference type="Pfam" id="PF25570">
    <property type="entry name" value="TPR_DENND3"/>
    <property type="match status" value="1"/>
</dbReference>
<dbReference type="InterPro" id="IPR011047">
    <property type="entry name" value="Quinoprotein_ADH-like_sf"/>
</dbReference>
<dbReference type="Proteomes" id="UP000694569">
    <property type="component" value="Unplaced"/>
</dbReference>
<comment type="subcellular location">
    <subcellularLocation>
        <location evidence="1">Cytoplasm</location>
    </subcellularLocation>
</comment>
<proteinExistence type="predicted"/>
<dbReference type="SMART" id="SM00799">
    <property type="entry name" value="DENN"/>
    <property type="match status" value="1"/>
</dbReference>
<evidence type="ECO:0000256" key="1">
    <source>
        <dbReference type="ARBA" id="ARBA00004496"/>
    </source>
</evidence>
<keyword evidence="3" id="KW-0597">Phosphoprotein</keyword>
<evidence type="ECO:0000256" key="7">
    <source>
        <dbReference type="ARBA" id="ARBA00062438"/>
    </source>
</evidence>
<protein>
    <recommendedName>
        <fullName evidence="8">DENN domain-containing protein 3</fullName>
    </recommendedName>
</protein>
<dbReference type="Pfam" id="PF03456">
    <property type="entry name" value="uDENN"/>
    <property type="match status" value="1"/>
</dbReference>
<dbReference type="PANTHER" id="PTHR12296">
    <property type="entry name" value="DENN DOMAIN-CONTAINING PROTEIN 4"/>
    <property type="match status" value="1"/>
</dbReference>
<dbReference type="GO" id="GO:0031410">
    <property type="term" value="C:cytoplasmic vesicle"/>
    <property type="evidence" value="ECO:0007669"/>
    <property type="project" value="TreeGrafter"/>
</dbReference>
<dbReference type="SMART" id="SM00801">
    <property type="entry name" value="dDENN"/>
    <property type="match status" value="1"/>
</dbReference>
<dbReference type="InterPro" id="IPR037516">
    <property type="entry name" value="Tripartite_DENN"/>
</dbReference>
<organism evidence="11 12">
    <name type="scientific">Leptobrachium leishanense</name>
    <name type="common">Leishan spiny toad</name>
    <dbReference type="NCBI Taxonomy" id="445787"/>
    <lineage>
        <taxon>Eukaryota</taxon>
        <taxon>Metazoa</taxon>
        <taxon>Chordata</taxon>
        <taxon>Craniata</taxon>
        <taxon>Vertebrata</taxon>
        <taxon>Euteleostomi</taxon>
        <taxon>Amphibia</taxon>
        <taxon>Batrachia</taxon>
        <taxon>Anura</taxon>
        <taxon>Pelobatoidea</taxon>
        <taxon>Megophryidae</taxon>
        <taxon>Leptobrachium</taxon>
    </lineage>
</organism>
<keyword evidence="4" id="KW-0853">WD repeat</keyword>
<keyword evidence="6" id="KW-0677">Repeat</keyword>
<feature type="compositionally biased region" description="Basic residues" evidence="9">
    <location>
        <begin position="71"/>
        <end position="83"/>
    </location>
</feature>
<dbReference type="GO" id="GO:0005085">
    <property type="term" value="F:guanyl-nucleotide exchange factor activity"/>
    <property type="evidence" value="ECO:0007669"/>
    <property type="project" value="UniProtKB-KW"/>
</dbReference>
<dbReference type="InterPro" id="IPR001680">
    <property type="entry name" value="WD40_rpt"/>
</dbReference>
<dbReference type="Gene3D" id="2.130.10.10">
    <property type="entry name" value="YVTN repeat-like/Quinoprotein amine dehydrogenase"/>
    <property type="match status" value="2"/>
</dbReference>
<dbReference type="InterPro" id="IPR005112">
    <property type="entry name" value="dDENN_dom"/>
</dbReference>
<feature type="region of interest" description="Disordered" evidence="9">
    <location>
        <begin position="61"/>
        <end position="97"/>
    </location>
</feature>
<dbReference type="Gene3D" id="3.40.50.11500">
    <property type="match status" value="1"/>
</dbReference>
<dbReference type="SMART" id="SM00800">
    <property type="entry name" value="uDENN"/>
    <property type="match status" value="1"/>
</dbReference>
<evidence type="ECO:0000256" key="9">
    <source>
        <dbReference type="SAM" id="MobiDB-lite"/>
    </source>
</evidence>
<evidence type="ECO:0000259" key="10">
    <source>
        <dbReference type="PROSITE" id="PS50211"/>
    </source>
</evidence>
<dbReference type="SUPFAM" id="SSF50998">
    <property type="entry name" value="Quinoprotein alcohol dehydrogenase-like"/>
    <property type="match status" value="1"/>
</dbReference>
<evidence type="ECO:0000256" key="5">
    <source>
        <dbReference type="ARBA" id="ARBA00022658"/>
    </source>
</evidence>
<dbReference type="SMART" id="SM00320">
    <property type="entry name" value="WD40"/>
    <property type="match status" value="4"/>
</dbReference>
<reference evidence="11" key="2">
    <citation type="submission" date="2025-09" db="UniProtKB">
        <authorList>
            <consortium name="Ensembl"/>
        </authorList>
    </citation>
    <scope>IDENTIFICATION</scope>
</reference>
<evidence type="ECO:0000256" key="6">
    <source>
        <dbReference type="ARBA" id="ARBA00022737"/>
    </source>
</evidence>
<dbReference type="GO" id="GO:0032483">
    <property type="term" value="P:regulation of Rab protein signal transduction"/>
    <property type="evidence" value="ECO:0007669"/>
    <property type="project" value="TreeGrafter"/>
</dbReference>
<dbReference type="PROSITE" id="PS50211">
    <property type="entry name" value="DENN"/>
    <property type="match status" value="1"/>
</dbReference>
<evidence type="ECO:0000256" key="3">
    <source>
        <dbReference type="ARBA" id="ARBA00022553"/>
    </source>
</evidence>
<reference evidence="11" key="1">
    <citation type="submission" date="2025-08" db="UniProtKB">
        <authorList>
            <consortium name="Ensembl"/>
        </authorList>
    </citation>
    <scope>IDENTIFICATION</scope>
</reference>
<evidence type="ECO:0000256" key="8">
    <source>
        <dbReference type="ARBA" id="ARBA00074528"/>
    </source>
</evidence>
<evidence type="ECO:0000313" key="11">
    <source>
        <dbReference type="Ensembl" id="ENSLLEP00000021502.1"/>
    </source>
</evidence>
<dbReference type="InterPro" id="IPR051696">
    <property type="entry name" value="DENN_Domain_GEFs"/>
</dbReference>
<evidence type="ECO:0000256" key="2">
    <source>
        <dbReference type="ARBA" id="ARBA00022490"/>
    </source>
</evidence>
<dbReference type="FunFam" id="3.40.50.11500:FF:000008">
    <property type="entry name" value="DENN domain containing 3"/>
    <property type="match status" value="1"/>
</dbReference>
<dbReference type="OrthoDB" id="6019893at2759"/>
<evidence type="ECO:0000256" key="4">
    <source>
        <dbReference type="ARBA" id="ARBA00022574"/>
    </source>
</evidence>
<dbReference type="Ensembl" id="ENSLLET00000022330.1">
    <property type="protein sequence ID" value="ENSLLEP00000021502.1"/>
    <property type="gene ID" value="ENSLLEG00000013633.1"/>
</dbReference>
<keyword evidence="12" id="KW-1185">Reference proteome</keyword>
<dbReference type="PANTHER" id="PTHR12296:SF21">
    <property type="entry name" value="DENN DOMAIN-CONTAINING PROTEIN 3"/>
    <property type="match status" value="1"/>
</dbReference>
<sequence length="1267" mass="144921">MEDAELPSGLLEICAVIGPNTEKIREIGKVAQKGIRSLQDLEPEILSVFAPPFALKEETPALANSQSNFHRTPKRRSFRKKKEKSKDNVQTNDTDSAAEDITVPKDIDLNGLPGLCFPGGLHVTLEPIEDHFHFLVFTDVCGNRTYGVVIQFYRSLQVALGQSNGQAFWDFSANTTTKTCDIFVPLAVCVISRYPYYTALKDCLSCLMIQLKSCRDSETEVRIKEFAAKLALIPNPPPGRLNLMFDMEPLHIVFPSREDPDSPIIDLDLHLPFLCFTPKLVLQIMSCILTEQRIVFFSSDWALLTLIAECFMMYLHPMQWQHTFVPILSRQMLDFIMAPTSFLMGCHLDHYEDILKEAEDLILINIDYGTIVCSSINEEDVDIPDVPVEAAELFISRVQTLQFHYDLELSHLSAPVDIASQRMRRRLWQQNLNSEVQEIALQLIVDIFRDVKGHLNYEHRVFNSEEFLKTRTRGDHPFYKKVLDTYTFHSFLKARLNKKIDVFARMELNTSTEVDGHMSLPFDNSRRRDMDRMKRFRPEHMFSKKLVISMPNLLDVGANDVPVRHFSLRKTNQENGLKMPTNTFCVFQLPPIKFPLVSRYVQNYYLEFNSKLSDEMKHLPPENSALLARYYYLRGLVCLMQGRLLNALSDFQNLIKTDIAIFPIDLVKKVLLSLPPSEKQQAERKPELKWLISQVLEKDREGVRPDDRVKKFELPKTHMHLNDFVRRVQESGIVKDKDTICRLFDALTVGHQKQVDPDIFKHFYTYWKETEAEVEENNLPSAVKAFLEKNEFVYKLSSSVKTSYGVGKIAMTQKRLFLLLEGRASCAEIATFRNIEDVKNTTVSLFVLRIPTLRIKSSSRKENFEANLKSECDLWHLMIKEMWAGRKMADDHKDPQYIQEALTNALLMDSVVASLQTSKAIYAASKLSYFDQMKKEVPMMLPITTSETLKHRINPSTGETVAQPVDVLLYTPGQLETSERDDSPKLWCALAEGKVVVFNASTWSVQQHSIRVGNAKLNCMTSIEQNQVWIGSSDSIIYIINTHSMSCNKQLTEHRTELVDIVLDAHAGPRRIAYSCSTDGNVFAWDINTLKVHYKFQLQSQNVTSMRTHDDLLLFCTRDCVLITKKSGLLLQTFELTENLRKIGSTFYCIQLFSDRGQLWASCKGSNEISVFDINNFSQPPQKILLQDCTDITCMLKVKQQIWVGTKGIAQGKSKGKIYVINVETRSVAKELVAHLDIVKSLCSAEDRYVLSGSGKEDGKVAIWKVE</sequence>
<dbReference type="InterPro" id="IPR015943">
    <property type="entry name" value="WD40/YVTN_repeat-like_dom_sf"/>
</dbReference>
<keyword evidence="5" id="KW-0344">Guanine-nucleotide releasing factor</keyword>
<dbReference type="InterPro" id="IPR001194">
    <property type="entry name" value="cDENN_dom"/>
</dbReference>
<dbReference type="Pfam" id="PF02141">
    <property type="entry name" value="DENN"/>
    <property type="match status" value="1"/>
</dbReference>
<accession>A0A8C5N1A7</accession>
<dbReference type="AlphaFoldDB" id="A0A8C5N1A7"/>
<dbReference type="InterPro" id="IPR057977">
    <property type="entry name" value="TPR_DENND3"/>
</dbReference>
<gene>
    <name evidence="11" type="primary">DENND3</name>
</gene>
<feature type="domain" description="UDENN" evidence="10">
    <location>
        <begin position="71"/>
        <end position="502"/>
    </location>
</feature>
<dbReference type="GeneTree" id="ENSGT00940000155784"/>
<dbReference type="InterPro" id="IPR043153">
    <property type="entry name" value="DENN_C"/>
</dbReference>
<comment type="subunit">
    <text evidence="7">Forms oligomers. Interacts with 6 of the 7 known isoforms of 14-3-3 proteins.</text>
</comment>
<evidence type="ECO:0000313" key="12">
    <source>
        <dbReference type="Proteomes" id="UP000694569"/>
    </source>
</evidence>
<keyword evidence="2" id="KW-0963">Cytoplasm</keyword>
<name>A0A8C5N1A7_9ANUR</name>